<feature type="repeat" description="PPR" evidence="2">
    <location>
        <begin position="463"/>
        <end position="497"/>
    </location>
</feature>
<sequence length="1100" mass="115924">MSSPQDNIAAFSEDLRSFASKTSDSINGSKRTANGRPCVGPSAFRTKWKDVVKQADNAHSQLLTLQKACSKETSVQALLEQYVALHHEHSSMLSQLLDQLRQYGYQAEYKGPLAMEPMQLLGITQPQQMKSSGTAPECDPSISHAPAIELHEVTPSPEPFRNLTARYGQEQVAPAAHSTGQATSRPSQRLSTASVSDLDMTPSMRELQRKYGSDSSGPASVRRQPRSGTGASESSSLFGRYCSEGLGAETPQAVGKQLAYLSLETPGGALRGPLEQEDIGKAMDHLALEHPRFSPTNRSSEDLDVAMSAAARLLAATPAPGPPLWPGVEGPLASARGRSKQESMNARLAAGEHPWDMISLKAAIQAARPGTGDIARMIANAAFQPQAAAFTSMLSMCAKNREWQKALEVFQAMRDYHPAVRPNTVHYSSLISACATVGRCEEAMQVFLHMQQAARTDKGCMPNVITYSALITAFVAGGRLDKAYEVFLSMRPNDVPPDHICYSTLIAGFERAGDMDMARQVAHEMRLVGKHVPPVTSPTHQQRLPPPRPYAPEQTHLAGPASPQHAAAFGADSLHGSPLRALTPHPSQMGHVRFKLPFQELHPFGDALQGLPGMMQTPRDTAGEQLIPAVYGTGSLPDQASGLPTEDSLTALLGARMPGLFNPDNDITAASGMSFLDANTGNHTAAAAFTPAGVASQQAGTPSTADLLRAAQPGSTAQLHMELYGTQSRPFHTGTAPSAPPPEGPYGSPPRKQQQPFSLFQGEPVLSSTTADPELPLHAVPGSPGGSRLSSLQGRPFDAAPGSPLRRGASSITVGPISRQGTPSKSMLDKTHSVLQSLIEADSAEGERSSGDHDALLDKHAPSLNRDGTTTAGPQGSQPVSSPPAYGAPVGSLPAASHAGSSTRAGGQQAPDGAPAGAGAQGAGTQDAISYAPSGVHPVSPQKLANSYLWAAGLGLNASTSQTSSPGGSPTKGSKLNVNAAVWMGSPSKAPPGSTLPAPSVASSSSGTIPAVSTEEFKKMPLRISRQMLLDQWNKAIAFVSSTMDARLADGKADAGLAAEDLEPLQLSKDQHLALLNMLLQTRRMRLVMRDGRRTYTLPR</sequence>
<feature type="compositionally biased region" description="Polar residues" evidence="3">
    <location>
        <begin position="226"/>
        <end position="237"/>
    </location>
</feature>
<evidence type="ECO:0000256" key="3">
    <source>
        <dbReference type="SAM" id="MobiDB-lite"/>
    </source>
</evidence>
<dbReference type="Pfam" id="PF17177">
    <property type="entry name" value="PPR_long"/>
    <property type="match status" value="1"/>
</dbReference>
<feature type="region of interest" description="Disordered" evidence="3">
    <location>
        <begin position="728"/>
        <end position="829"/>
    </location>
</feature>
<dbReference type="InterPro" id="IPR033443">
    <property type="entry name" value="PROP1-like_PPR_dom"/>
</dbReference>
<evidence type="ECO:0000259" key="4">
    <source>
        <dbReference type="Pfam" id="PF17177"/>
    </source>
</evidence>
<gene>
    <name evidence="5" type="ORF">CVIRNUC_010322</name>
</gene>
<evidence type="ECO:0000313" key="5">
    <source>
        <dbReference type="EMBL" id="CAK0787106.1"/>
    </source>
</evidence>
<feature type="compositionally biased region" description="Low complexity" evidence="3">
    <location>
        <begin position="905"/>
        <end position="925"/>
    </location>
</feature>
<dbReference type="PANTHER" id="PTHR47936">
    <property type="entry name" value="PPR_LONG DOMAIN-CONTAINING PROTEIN"/>
    <property type="match status" value="1"/>
</dbReference>
<protein>
    <recommendedName>
        <fullName evidence="4">PROP1-like PPR domain-containing protein</fullName>
    </recommendedName>
</protein>
<proteinExistence type="predicted"/>
<feature type="region of interest" description="Disordered" evidence="3">
    <location>
        <begin position="842"/>
        <end position="925"/>
    </location>
</feature>
<feature type="repeat" description="PPR" evidence="2">
    <location>
        <begin position="423"/>
        <end position="453"/>
    </location>
</feature>
<keyword evidence="6" id="KW-1185">Reference proteome</keyword>
<evidence type="ECO:0000256" key="2">
    <source>
        <dbReference type="PROSITE-ProRule" id="PRU00708"/>
    </source>
</evidence>
<comment type="caution">
    <text evidence="5">The sequence shown here is derived from an EMBL/GenBank/DDBJ whole genome shotgun (WGS) entry which is preliminary data.</text>
</comment>
<feature type="compositionally biased region" description="Low complexity" evidence="3">
    <location>
        <begin position="873"/>
        <end position="884"/>
    </location>
</feature>
<feature type="compositionally biased region" description="Low complexity" evidence="3">
    <location>
        <begin position="786"/>
        <end position="796"/>
    </location>
</feature>
<dbReference type="PANTHER" id="PTHR47936:SF1">
    <property type="entry name" value="PENTATRICOPEPTIDE REPEAT-CONTAINING PROTEIN GUN1, CHLOROPLASTIC"/>
    <property type="match status" value="1"/>
</dbReference>
<feature type="region of interest" description="Disordered" evidence="3">
    <location>
        <begin position="531"/>
        <end position="577"/>
    </location>
</feature>
<accession>A0AAV1IJV2</accession>
<evidence type="ECO:0000256" key="1">
    <source>
        <dbReference type="ARBA" id="ARBA00022737"/>
    </source>
</evidence>
<dbReference type="InterPro" id="IPR002885">
    <property type="entry name" value="PPR_rpt"/>
</dbReference>
<feature type="repeat" description="PPR" evidence="2">
    <location>
        <begin position="498"/>
        <end position="532"/>
    </location>
</feature>
<feature type="repeat" description="PPR" evidence="2">
    <location>
        <begin position="386"/>
        <end position="416"/>
    </location>
</feature>
<feature type="compositionally biased region" description="Polar residues" evidence="3">
    <location>
        <begin position="178"/>
        <end position="195"/>
    </location>
</feature>
<dbReference type="Proteomes" id="UP001314263">
    <property type="component" value="Unassembled WGS sequence"/>
</dbReference>
<dbReference type="Gene3D" id="1.25.40.10">
    <property type="entry name" value="Tetratricopeptide repeat domain"/>
    <property type="match status" value="2"/>
</dbReference>
<name>A0AAV1IJV2_9CHLO</name>
<organism evidence="5 6">
    <name type="scientific">Coccomyxa viridis</name>
    <dbReference type="NCBI Taxonomy" id="1274662"/>
    <lineage>
        <taxon>Eukaryota</taxon>
        <taxon>Viridiplantae</taxon>
        <taxon>Chlorophyta</taxon>
        <taxon>core chlorophytes</taxon>
        <taxon>Trebouxiophyceae</taxon>
        <taxon>Trebouxiophyceae incertae sedis</taxon>
        <taxon>Coccomyxaceae</taxon>
        <taxon>Coccomyxa</taxon>
    </lineage>
</organism>
<keyword evidence="1" id="KW-0677">Repeat</keyword>
<dbReference type="PROSITE" id="PS51375">
    <property type="entry name" value="PPR"/>
    <property type="match status" value="4"/>
</dbReference>
<dbReference type="InterPro" id="IPR011990">
    <property type="entry name" value="TPR-like_helical_dom_sf"/>
</dbReference>
<feature type="region of interest" description="Disordered" evidence="3">
    <location>
        <begin position="988"/>
        <end position="1008"/>
    </location>
</feature>
<feature type="compositionally biased region" description="Basic and acidic residues" evidence="3">
    <location>
        <begin position="845"/>
        <end position="861"/>
    </location>
</feature>
<feature type="region of interest" description="Disordered" evidence="3">
    <location>
        <begin position="318"/>
        <end position="345"/>
    </location>
</feature>
<dbReference type="NCBIfam" id="TIGR00756">
    <property type="entry name" value="PPR"/>
    <property type="match status" value="4"/>
</dbReference>
<feature type="region of interest" description="Disordered" evidence="3">
    <location>
        <begin position="170"/>
        <end position="237"/>
    </location>
</feature>
<feature type="domain" description="PROP1-like PPR" evidence="4">
    <location>
        <begin position="387"/>
        <end position="526"/>
    </location>
</feature>
<dbReference type="EMBL" id="CAUYUE010000016">
    <property type="protein sequence ID" value="CAK0787106.1"/>
    <property type="molecule type" value="Genomic_DNA"/>
</dbReference>
<feature type="compositionally biased region" description="Pro residues" evidence="3">
    <location>
        <begin position="738"/>
        <end position="748"/>
    </location>
</feature>
<dbReference type="AlphaFoldDB" id="A0AAV1IJV2"/>
<evidence type="ECO:0000313" key="6">
    <source>
        <dbReference type="Proteomes" id="UP001314263"/>
    </source>
</evidence>
<reference evidence="5 6" key="1">
    <citation type="submission" date="2023-10" db="EMBL/GenBank/DDBJ databases">
        <authorList>
            <person name="Maclean D."/>
            <person name="Macfadyen A."/>
        </authorList>
    </citation>
    <scope>NUCLEOTIDE SEQUENCE [LARGE SCALE GENOMIC DNA]</scope>
</reference>